<evidence type="ECO:0000256" key="1">
    <source>
        <dbReference type="SAM" id="Coils"/>
    </source>
</evidence>
<dbReference type="EMBL" id="VJWL01000001">
    <property type="protein sequence ID" value="TRW49916.1"/>
    <property type="molecule type" value="Genomic_DNA"/>
</dbReference>
<protein>
    <submittedName>
        <fullName evidence="3">Uncharacterized protein</fullName>
    </submittedName>
</protein>
<feature type="coiled-coil region" evidence="1">
    <location>
        <begin position="23"/>
        <end position="68"/>
    </location>
</feature>
<gene>
    <name evidence="3" type="ORF">FM042_03440</name>
</gene>
<keyword evidence="2" id="KW-1133">Transmembrane helix</keyword>
<evidence type="ECO:0000256" key="2">
    <source>
        <dbReference type="SAM" id="Phobius"/>
    </source>
</evidence>
<evidence type="ECO:0000313" key="4">
    <source>
        <dbReference type="Proteomes" id="UP000320359"/>
    </source>
</evidence>
<keyword evidence="2" id="KW-0812">Transmembrane</keyword>
<dbReference type="OrthoDB" id="5877456at2"/>
<dbReference type="AlphaFoldDB" id="A0A552X4N3"/>
<name>A0A552X4N3_9GAMM</name>
<reference evidence="3 4" key="1">
    <citation type="submission" date="2019-07" db="EMBL/GenBank/DDBJ databases">
        <authorList>
            <person name="Yang M."/>
            <person name="Zhao D."/>
            <person name="Xiang H."/>
        </authorList>
    </citation>
    <scope>NUCLEOTIDE SEQUENCE [LARGE SCALE GENOMIC DNA]</scope>
    <source>
        <strain evidence="3 4">IM1326</strain>
    </source>
</reference>
<proteinExistence type="predicted"/>
<evidence type="ECO:0000313" key="3">
    <source>
        <dbReference type="EMBL" id="TRW49916.1"/>
    </source>
</evidence>
<feature type="transmembrane region" description="Helical" evidence="2">
    <location>
        <begin position="6"/>
        <end position="24"/>
    </location>
</feature>
<dbReference type="Proteomes" id="UP000320359">
    <property type="component" value="Unassembled WGS sequence"/>
</dbReference>
<comment type="caution">
    <text evidence="3">The sequence shown here is derived from an EMBL/GenBank/DDBJ whole genome shotgun (WGS) entry which is preliminary data.</text>
</comment>
<accession>A0A552X4N3</accession>
<keyword evidence="1" id="KW-0175">Coiled coil</keyword>
<organism evidence="3 4">
    <name type="scientific">Aliidiomarina halalkaliphila</name>
    <dbReference type="NCBI Taxonomy" id="2593535"/>
    <lineage>
        <taxon>Bacteria</taxon>
        <taxon>Pseudomonadati</taxon>
        <taxon>Pseudomonadota</taxon>
        <taxon>Gammaproteobacteria</taxon>
        <taxon>Alteromonadales</taxon>
        <taxon>Idiomarinaceae</taxon>
        <taxon>Aliidiomarina</taxon>
    </lineage>
</organism>
<keyword evidence="2" id="KW-0472">Membrane</keyword>
<sequence length="230" mass="26850">MEELLYSVAGIILGFLSLYLTAYAKAKGKNKALEEDVSRLEDEKQRVIAKYQSELQELKRQHALDLEKRKYLYEEKRQQFTKFFSMLDEFQRRSYTLFGERFYPIMNQFVASYTGTSDEADQAAIADFNSGVQALFHELSEEQIRIANETNSIRLIASDEMDDLLNRLDEAVRESTNDASEMLKFMATPDFWEDQSLIVPYQKKAEESGILVKQCRDNIMSLMKRELQEI</sequence>
<keyword evidence="4" id="KW-1185">Reference proteome</keyword>
<dbReference type="RefSeq" id="WP_143234335.1">
    <property type="nucleotide sequence ID" value="NZ_VJWL01000001.1"/>
</dbReference>